<evidence type="ECO:0000313" key="8">
    <source>
        <dbReference type="Proteomes" id="UP000019763"/>
    </source>
</evidence>
<evidence type="ECO:0000256" key="6">
    <source>
        <dbReference type="SAM" id="Phobius"/>
    </source>
</evidence>
<dbReference type="InterPro" id="IPR005829">
    <property type="entry name" value="Sugar_transporter_CS"/>
</dbReference>
<dbReference type="Proteomes" id="UP000019763">
    <property type="component" value="Unassembled WGS sequence"/>
</dbReference>
<reference evidence="7" key="1">
    <citation type="submission" date="2013-12" db="EMBL/GenBank/DDBJ databases">
        <authorList>
            <person name="Omoto C.K."/>
            <person name="Sibley D."/>
            <person name="Venepally P."/>
            <person name="Hadjithomas M."/>
            <person name="Karamycheva S."/>
            <person name="Brunk B."/>
            <person name="Roos D."/>
            <person name="Caler E."/>
            <person name="Lorenzi H."/>
        </authorList>
    </citation>
    <scope>NUCLEOTIDE SEQUENCE</scope>
</reference>
<name>A0A023BBK1_GRENI</name>
<evidence type="ECO:0000256" key="1">
    <source>
        <dbReference type="ARBA" id="ARBA00004141"/>
    </source>
</evidence>
<feature type="transmembrane region" description="Helical" evidence="6">
    <location>
        <begin position="194"/>
        <end position="215"/>
    </location>
</feature>
<feature type="transmembrane region" description="Helical" evidence="6">
    <location>
        <begin position="393"/>
        <end position="414"/>
    </location>
</feature>
<keyword evidence="2 6" id="KW-0812">Transmembrane</keyword>
<evidence type="ECO:0000256" key="3">
    <source>
        <dbReference type="ARBA" id="ARBA00022989"/>
    </source>
</evidence>
<dbReference type="EMBL" id="AFNH02000176">
    <property type="protein sequence ID" value="EZG79927.1"/>
    <property type="molecule type" value="Genomic_DNA"/>
</dbReference>
<dbReference type="VEuPathDB" id="CryptoDB:GNI_023870"/>
<feature type="transmembrane region" description="Helical" evidence="6">
    <location>
        <begin position="235"/>
        <end position="259"/>
    </location>
</feature>
<feature type="transmembrane region" description="Helical" evidence="6">
    <location>
        <begin position="64"/>
        <end position="83"/>
    </location>
</feature>
<dbReference type="PANTHER" id="PTHR24064">
    <property type="entry name" value="SOLUTE CARRIER FAMILY 22 MEMBER"/>
    <property type="match status" value="1"/>
</dbReference>
<dbReference type="Pfam" id="PF07690">
    <property type="entry name" value="MFS_1"/>
    <property type="match status" value="1"/>
</dbReference>
<dbReference type="OrthoDB" id="2544694at2759"/>
<feature type="region of interest" description="Disordered" evidence="5">
    <location>
        <begin position="1"/>
        <end position="22"/>
    </location>
</feature>
<evidence type="ECO:0000256" key="2">
    <source>
        <dbReference type="ARBA" id="ARBA00022692"/>
    </source>
</evidence>
<keyword evidence="4 6" id="KW-0472">Membrane</keyword>
<dbReference type="RefSeq" id="XP_011134372.1">
    <property type="nucleotide sequence ID" value="XM_011136070.1"/>
</dbReference>
<sequence length="604" mass="67147">MGVDFHPPDCDRSSSGLLLGSETKSSVSRGRIEEALDRDAGTEGEVWVEPVDVLEAIGFGWLQWFVAIYGAISYSQFVIHTMTPTLSQESLWVQWPHLATDRVAYNGVFTGQAIARIVAGLWLSPLLDVFGRKWLVFLGVLIPLIIAVIAMTSPNFAVYATLRSLIALTCMTAGSGASVYVVEMVHTKRRALMALAFQLVGTSYVMYATGVKWGLDDRIDVAEDKSWSIHAKNNLWRWFQLLSQLPSVVALLMGLFAFYETPRFLLTVKKNRAKAWQVFDKLSRNKPEVVNDRLGLNSAVRADRGLQDAFIGRDGDALRNSQRSHRRPPLTARREPQNLAIEDCRARVRFTGIDDRKSQDTNSTPETYLDGLKAVFNVKVTFRGWAELFTPKYWKLTLALSSIWFFTAFSHWGITSYCTLFFQYLGVNVNLVTMLSYAVQLPFHCLEFYVMQASWGGRIFAIKWTSLAGAIVSIILAACAKVDNQAWLSTLAILTLCSGSVLWGPVYSYSSERYPIHLRGAAMGLFSAINGLSTVVTTYVGSTGLTGAKLYVMPLVWGVIRLAVWISSLILDVEVRDFDLGDDVDGASPNGVSPNGVTTYRDKI</sequence>
<feature type="transmembrane region" description="Helical" evidence="6">
    <location>
        <begin position="460"/>
        <end position="480"/>
    </location>
</feature>
<dbReference type="GeneID" id="22911100"/>
<dbReference type="GO" id="GO:0016020">
    <property type="term" value="C:membrane"/>
    <property type="evidence" value="ECO:0007669"/>
    <property type="project" value="UniProtKB-SubCell"/>
</dbReference>
<evidence type="ECO:0000256" key="4">
    <source>
        <dbReference type="ARBA" id="ARBA00023136"/>
    </source>
</evidence>
<dbReference type="Gene3D" id="1.20.1250.20">
    <property type="entry name" value="MFS general substrate transporter like domains"/>
    <property type="match status" value="1"/>
</dbReference>
<feature type="transmembrane region" description="Helical" evidence="6">
    <location>
        <begin position="162"/>
        <end position="182"/>
    </location>
</feature>
<keyword evidence="8" id="KW-1185">Reference proteome</keyword>
<feature type="compositionally biased region" description="Basic and acidic residues" evidence="5">
    <location>
        <begin position="1"/>
        <end position="12"/>
    </location>
</feature>
<accession>A0A023BBK1</accession>
<dbReference type="InterPro" id="IPR011701">
    <property type="entry name" value="MFS"/>
</dbReference>
<dbReference type="AlphaFoldDB" id="A0A023BBK1"/>
<evidence type="ECO:0000313" key="7">
    <source>
        <dbReference type="EMBL" id="EZG79927.1"/>
    </source>
</evidence>
<keyword evidence="3 6" id="KW-1133">Transmembrane helix</keyword>
<dbReference type="eggNOG" id="KOG0255">
    <property type="taxonomic scope" value="Eukaryota"/>
</dbReference>
<feature type="transmembrane region" description="Helical" evidence="6">
    <location>
        <begin position="552"/>
        <end position="571"/>
    </location>
</feature>
<feature type="transmembrane region" description="Helical" evidence="6">
    <location>
        <begin position="486"/>
        <end position="509"/>
    </location>
</feature>
<comment type="caution">
    <text evidence="7">The sequence shown here is derived from an EMBL/GenBank/DDBJ whole genome shotgun (WGS) entry which is preliminary data.</text>
</comment>
<organism evidence="7 8">
    <name type="scientific">Gregarina niphandrodes</name>
    <name type="common">Septate eugregarine</name>
    <dbReference type="NCBI Taxonomy" id="110365"/>
    <lineage>
        <taxon>Eukaryota</taxon>
        <taxon>Sar</taxon>
        <taxon>Alveolata</taxon>
        <taxon>Apicomplexa</taxon>
        <taxon>Conoidasida</taxon>
        <taxon>Gregarinasina</taxon>
        <taxon>Eugregarinorida</taxon>
        <taxon>Gregarinidae</taxon>
        <taxon>Gregarina</taxon>
    </lineage>
</organism>
<dbReference type="PROSITE" id="PS00216">
    <property type="entry name" value="SUGAR_TRANSPORT_1"/>
    <property type="match status" value="1"/>
</dbReference>
<dbReference type="SUPFAM" id="SSF103473">
    <property type="entry name" value="MFS general substrate transporter"/>
    <property type="match status" value="1"/>
</dbReference>
<dbReference type="InterPro" id="IPR036259">
    <property type="entry name" value="MFS_trans_sf"/>
</dbReference>
<dbReference type="GO" id="GO:0022857">
    <property type="term" value="F:transmembrane transporter activity"/>
    <property type="evidence" value="ECO:0007669"/>
    <property type="project" value="InterPro"/>
</dbReference>
<feature type="transmembrane region" description="Helical" evidence="6">
    <location>
        <begin position="135"/>
        <end position="156"/>
    </location>
</feature>
<proteinExistence type="predicted"/>
<protein>
    <submittedName>
        <fullName evidence="7">Major facilitator family transporter</fullName>
    </submittedName>
</protein>
<evidence type="ECO:0000256" key="5">
    <source>
        <dbReference type="SAM" id="MobiDB-lite"/>
    </source>
</evidence>
<feature type="transmembrane region" description="Helical" evidence="6">
    <location>
        <begin position="521"/>
        <end position="540"/>
    </location>
</feature>
<comment type="subcellular location">
    <subcellularLocation>
        <location evidence="1">Membrane</location>
        <topology evidence="1">Multi-pass membrane protein</topology>
    </subcellularLocation>
</comment>
<gene>
    <name evidence="7" type="ORF">GNI_023870</name>
</gene>